<organism evidence="1 2">
    <name type="scientific">Brachionus plicatilis</name>
    <name type="common">Marine rotifer</name>
    <name type="synonym">Brachionus muelleri</name>
    <dbReference type="NCBI Taxonomy" id="10195"/>
    <lineage>
        <taxon>Eukaryota</taxon>
        <taxon>Metazoa</taxon>
        <taxon>Spiralia</taxon>
        <taxon>Gnathifera</taxon>
        <taxon>Rotifera</taxon>
        <taxon>Eurotatoria</taxon>
        <taxon>Monogononta</taxon>
        <taxon>Pseudotrocha</taxon>
        <taxon>Ploima</taxon>
        <taxon>Brachionidae</taxon>
        <taxon>Brachionus</taxon>
    </lineage>
</organism>
<evidence type="ECO:0000313" key="1">
    <source>
        <dbReference type="EMBL" id="RNA43207.1"/>
    </source>
</evidence>
<proteinExistence type="predicted"/>
<protein>
    <submittedName>
        <fullName evidence="1">Uncharacterized protein</fullName>
    </submittedName>
</protein>
<reference evidence="1 2" key="1">
    <citation type="journal article" date="2018" name="Sci. Rep.">
        <title>Genomic signatures of local adaptation to the degree of environmental predictability in rotifers.</title>
        <authorList>
            <person name="Franch-Gras L."/>
            <person name="Hahn C."/>
            <person name="Garcia-Roger E.M."/>
            <person name="Carmona M.J."/>
            <person name="Serra M."/>
            <person name="Gomez A."/>
        </authorList>
    </citation>
    <scope>NUCLEOTIDE SEQUENCE [LARGE SCALE GENOMIC DNA]</scope>
    <source>
        <strain evidence="1">HYR1</strain>
    </source>
</reference>
<dbReference type="Proteomes" id="UP000276133">
    <property type="component" value="Unassembled WGS sequence"/>
</dbReference>
<dbReference type="EMBL" id="REGN01000256">
    <property type="protein sequence ID" value="RNA43207.1"/>
    <property type="molecule type" value="Genomic_DNA"/>
</dbReference>
<accession>A0A3M7T5K2</accession>
<sequence>MLCWELCSFCCLKKCSHGHTMNKLSVRLVPIKIVSKSSLLDLSSNKHSFRLLEVSSKMIKLREFLKKLVISKSMKLSISANECLMFMMRTLSGNS</sequence>
<dbReference type="AlphaFoldDB" id="A0A3M7T5K2"/>
<name>A0A3M7T5K2_BRAPC</name>
<gene>
    <name evidence="1" type="ORF">BpHYR1_008845</name>
</gene>
<evidence type="ECO:0000313" key="2">
    <source>
        <dbReference type="Proteomes" id="UP000276133"/>
    </source>
</evidence>
<keyword evidence="2" id="KW-1185">Reference proteome</keyword>
<comment type="caution">
    <text evidence="1">The sequence shown here is derived from an EMBL/GenBank/DDBJ whole genome shotgun (WGS) entry which is preliminary data.</text>
</comment>